<organism evidence="1 2">
    <name type="scientific">Nosema bombycis (strain CQ1 / CVCC 102059)</name>
    <name type="common">Microsporidian parasite</name>
    <name type="synonym">Pebrine of silkworm</name>
    <dbReference type="NCBI Taxonomy" id="578461"/>
    <lineage>
        <taxon>Eukaryota</taxon>
        <taxon>Fungi</taxon>
        <taxon>Fungi incertae sedis</taxon>
        <taxon>Microsporidia</taxon>
        <taxon>Nosematidae</taxon>
        <taxon>Nosema</taxon>
    </lineage>
</organism>
<name>R0KV64_NOSB1</name>
<dbReference type="AlphaFoldDB" id="R0KV64"/>
<dbReference type="EMBL" id="KB908924">
    <property type="protein sequence ID" value="EOB14766.1"/>
    <property type="molecule type" value="Genomic_DNA"/>
</dbReference>
<evidence type="ECO:0000313" key="2">
    <source>
        <dbReference type="Proteomes" id="UP000016927"/>
    </source>
</evidence>
<dbReference type="Proteomes" id="UP000016927">
    <property type="component" value="Unassembled WGS sequence"/>
</dbReference>
<evidence type="ECO:0000313" key="1">
    <source>
        <dbReference type="EMBL" id="EOB14766.1"/>
    </source>
</evidence>
<accession>R0KV64</accession>
<gene>
    <name evidence="1" type="ORF">NBO_16g0051</name>
</gene>
<reference evidence="1 2" key="1">
    <citation type="journal article" date="2013" name="BMC Genomics">
        <title>Comparative genomics of parasitic silkworm microsporidia reveal an association between genome expansion and host adaptation.</title>
        <authorList>
            <person name="Pan G."/>
            <person name="Xu J."/>
            <person name="Li T."/>
            <person name="Xia Q."/>
            <person name="Liu S.L."/>
            <person name="Zhang G."/>
            <person name="Li S."/>
            <person name="Li C."/>
            <person name="Liu H."/>
            <person name="Yang L."/>
            <person name="Liu T."/>
            <person name="Zhang X."/>
            <person name="Wu Z."/>
            <person name="Fan W."/>
            <person name="Dang X."/>
            <person name="Xiang H."/>
            <person name="Tao M."/>
            <person name="Li Y."/>
            <person name="Hu J."/>
            <person name="Li Z."/>
            <person name="Lin L."/>
            <person name="Luo J."/>
            <person name="Geng L."/>
            <person name="Wang L."/>
            <person name="Long M."/>
            <person name="Wan Y."/>
            <person name="He N."/>
            <person name="Zhang Z."/>
            <person name="Lu C."/>
            <person name="Keeling P.J."/>
            <person name="Wang J."/>
            <person name="Xiang Z."/>
            <person name="Zhou Z."/>
        </authorList>
    </citation>
    <scope>NUCLEOTIDE SEQUENCE [LARGE SCALE GENOMIC DNA]</scope>
    <source>
        <strain evidence="2">CQ1 / CVCC 102059</strain>
    </source>
</reference>
<proteinExistence type="predicted"/>
<keyword evidence="2" id="KW-1185">Reference proteome</keyword>
<sequence>MLLRKTIAGAYLFLMNICATNPLGDLQFIKKDGSCYLVLPFNIKEDDISGCELAIKKTVGDFNFNFLHPIDYDIDHNRIIFNLDKVRKSKLSEYMIHVHASDKKVFKSATFVWKRRKGNFAPI</sequence>
<dbReference type="VEuPathDB" id="MicrosporidiaDB:NBO_16g0051"/>
<dbReference type="HOGENOM" id="CLU_2015903_0_0_1"/>
<protein>
    <submittedName>
        <fullName evidence="1">Uncharacterized protein</fullName>
    </submittedName>
</protein>